<dbReference type="SUPFAM" id="SSF52075">
    <property type="entry name" value="Outer arm dynein light chain 1"/>
    <property type="match status" value="1"/>
</dbReference>
<feature type="compositionally biased region" description="Low complexity" evidence="3">
    <location>
        <begin position="1"/>
        <end position="20"/>
    </location>
</feature>
<evidence type="ECO:0000256" key="2">
    <source>
        <dbReference type="ARBA" id="ARBA00022737"/>
    </source>
</evidence>
<dbReference type="EMBL" id="WJQU01000003">
    <property type="protein sequence ID" value="KAJ6638077.1"/>
    <property type="molecule type" value="Genomic_DNA"/>
</dbReference>
<name>A0A9Q0MU63_9DIPT</name>
<evidence type="ECO:0000313" key="5">
    <source>
        <dbReference type="Proteomes" id="UP001151699"/>
    </source>
</evidence>
<dbReference type="PANTHER" id="PTHR48051">
    <property type="match status" value="1"/>
</dbReference>
<reference evidence="4" key="1">
    <citation type="submission" date="2022-07" db="EMBL/GenBank/DDBJ databases">
        <authorList>
            <person name="Trinca V."/>
            <person name="Uliana J.V.C."/>
            <person name="Torres T.T."/>
            <person name="Ward R.J."/>
            <person name="Monesi N."/>
        </authorList>
    </citation>
    <scope>NUCLEOTIDE SEQUENCE</scope>
    <source>
        <strain evidence="4">HSMRA1968</strain>
        <tissue evidence="4">Whole embryos</tissue>
    </source>
</reference>
<keyword evidence="5" id="KW-1185">Reference proteome</keyword>
<comment type="caution">
    <text evidence="4">The sequence shown here is derived from an EMBL/GenBank/DDBJ whole genome shotgun (WGS) entry which is preliminary data.</text>
</comment>
<protein>
    <submittedName>
        <fullName evidence="4">Leucine-rich repeat-containing protein 20</fullName>
    </submittedName>
</protein>
<organism evidence="4 5">
    <name type="scientific">Pseudolycoriella hygida</name>
    <dbReference type="NCBI Taxonomy" id="35572"/>
    <lineage>
        <taxon>Eukaryota</taxon>
        <taxon>Metazoa</taxon>
        <taxon>Ecdysozoa</taxon>
        <taxon>Arthropoda</taxon>
        <taxon>Hexapoda</taxon>
        <taxon>Insecta</taxon>
        <taxon>Pterygota</taxon>
        <taxon>Neoptera</taxon>
        <taxon>Endopterygota</taxon>
        <taxon>Diptera</taxon>
        <taxon>Nematocera</taxon>
        <taxon>Sciaroidea</taxon>
        <taxon>Sciaridae</taxon>
        <taxon>Pseudolycoriella</taxon>
    </lineage>
</organism>
<dbReference type="AlphaFoldDB" id="A0A9Q0MU63"/>
<accession>A0A9Q0MU63</accession>
<proteinExistence type="predicted"/>
<dbReference type="Proteomes" id="UP001151699">
    <property type="component" value="Chromosome X"/>
</dbReference>
<dbReference type="OrthoDB" id="1060944at2759"/>
<evidence type="ECO:0000256" key="1">
    <source>
        <dbReference type="ARBA" id="ARBA00022614"/>
    </source>
</evidence>
<gene>
    <name evidence="4" type="primary">Lrrc20</name>
    <name evidence="4" type="ORF">Bhyg_10810</name>
</gene>
<dbReference type="GO" id="GO:0005737">
    <property type="term" value="C:cytoplasm"/>
    <property type="evidence" value="ECO:0007669"/>
    <property type="project" value="TreeGrafter"/>
</dbReference>
<sequence>MAPSSNCEQNTNESNENNQTVGLSEIDKMGGRMLINKLAGEGVVKVVKRVENAKETLKLDLSECNLTKIPEAVFYLMRDTNLTSVDLSSNIIRKIPPSFSIKFNLITDLNLTKNEIYKLPDEFVELTELVRLDISHNLLLNLPSVLFKIPKLRQLRANHNAIIDIESDQVIASKSLELVDLRSNPLTPQCYKMLKNAQVSFHIELSPRRIKEVWEDLTI</sequence>
<dbReference type="PROSITE" id="PS51450">
    <property type="entry name" value="LRR"/>
    <property type="match status" value="1"/>
</dbReference>
<evidence type="ECO:0000313" key="4">
    <source>
        <dbReference type="EMBL" id="KAJ6638077.1"/>
    </source>
</evidence>
<keyword evidence="1" id="KW-0433">Leucine-rich repeat</keyword>
<dbReference type="Gene3D" id="3.80.10.10">
    <property type="entry name" value="Ribonuclease Inhibitor"/>
    <property type="match status" value="1"/>
</dbReference>
<dbReference type="Pfam" id="PF13855">
    <property type="entry name" value="LRR_8"/>
    <property type="match status" value="1"/>
</dbReference>
<dbReference type="InterPro" id="IPR001611">
    <property type="entry name" value="Leu-rich_rpt"/>
</dbReference>
<dbReference type="InterPro" id="IPR050216">
    <property type="entry name" value="LRR_domain-containing"/>
</dbReference>
<keyword evidence="2" id="KW-0677">Repeat</keyword>
<evidence type="ECO:0000256" key="3">
    <source>
        <dbReference type="SAM" id="MobiDB-lite"/>
    </source>
</evidence>
<feature type="region of interest" description="Disordered" evidence="3">
    <location>
        <begin position="1"/>
        <end position="22"/>
    </location>
</feature>
<dbReference type="InterPro" id="IPR032675">
    <property type="entry name" value="LRR_dom_sf"/>
</dbReference>
<dbReference type="PANTHER" id="PTHR48051:SF1">
    <property type="entry name" value="RAS SUPPRESSOR PROTEIN 1"/>
    <property type="match status" value="1"/>
</dbReference>